<organism evidence="11">
    <name type="scientific">Papilio xuthus</name>
    <name type="common">Asian swallowtail butterfly</name>
    <dbReference type="NCBI Taxonomy" id="66420"/>
    <lineage>
        <taxon>Eukaryota</taxon>
        <taxon>Metazoa</taxon>
        <taxon>Ecdysozoa</taxon>
        <taxon>Arthropoda</taxon>
        <taxon>Hexapoda</taxon>
        <taxon>Insecta</taxon>
        <taxon>Pterygota</taxon>
        <taxon>Neoptera</taxon>
        <taxon>Endopterygota</taxon>
        <taxon>Lepidoptera</taxon>
        <taxon>Glossata</taxon>
        <taxon>Ditrysia</taxon>
        <taxon>Papilionoidea</taxon>
        <taxon>Papilionidae</taxon>
        <taxon>Papilioninae</taxon>
        <taxon>Papilio</taxon>
    </lineage>
</organism>
<evidence type="ECO:0000313" key="11">
    <source>
        <dbReference type="RefSeq" id="XP_013177596.1"/>
    </source>
</evidence>
<dbReference type="InterPro" id="IPR004117">
    <property type="entry name" value="7tm6_olfct_rcpt"/>
</dbReference>
<dbReference type="Pfam" id="PF02949">
    <property type="entry name" value="7tm_6"/>
    <property type="match status" value="1"/>
</dbReference>
<dbReference type="PANTHER" id="PTHR21137">
    <property type="entry name" value="ODORANT RECEPTOR"/>
    <property type="match status" value="1"/>
</dbReference>
<reference evidence="11" key="1">
    <citation type="submission" date="2025-08" db="UniProtKB">
        <authorList>
            <consortium name="RefSeq"/>
        </authorList>
    </citation>
    <scope>IDENTIFICATION</scope>
</reference>
<evidence type="ECO:0000256" key="9">
    <source>
        <dbReference type="ARBA" id="ARBA00023224"/>
    </source>
</evidence>
<keyword evidence="9" id="KW-0807">Transducer</keyword>
<evidence type="ECO:0000256" key="8">
    <source>
        <dbReference type="ARBA" id="ARBA00023170"/>
    </source>
</evidence>
<keyword evidence="5" id="KW-0552">Olfaction</keyword>
<dbReference type="GeneID" id="106125057"/>
<keyword evidence="2" id="KW-1003">Cell membrane</keyword>
<sequence>MLRDNLTHLADVEDDDENDKLTVKMYRDVEKIRFKDLFYRRLVMCKKRQELIVWLVDEIESIFGTPMVLQMLVMAWIICMTIYKIAAINILSVECLAMVVYLNCVLFQLFIYCYFGTQLKYESEYVNQSIYECDWPAVSPRLRRPLLIMMERCYRPIAPCIAYVVPMSLDTFISVVKFSYSLYTFLDRK</sequence>
<evidence type="ECO:0000256" key="3">
    <source>
        <dbReference type="ARBA" id="ARBA00022606"/>
    </source>
</evidence>
<keyword evidence="6 10" id="KW-1133">Transmembrane helix</keyword>
<feature type="transmembrane region" description="Helical" evidence="10">
    <location>
        <begin position="95"/>
        <end position="117"/>
    </location>
</feature>
<keyword evidence="4 10" id="KW-0812">Transmembrane</keyword>
<dbReference type="GO" id="GO:0005549">
    <property type="term" value="F:odorant binding"/>
    <property type="evidence" value="ECO:0007669"/>
    <property type="project" value="InterPro"/>
</dbReference>
<evidence type="ECO:0000256" key="1">
    <source>
        <dbReference type="ARBA" id="ARBA00004651"/>
    </source>
</evidence>
<gene>
    <name evidence="11" type="primary">LOC106125057</name>
</gene>
<evidence type="ECO:0000256" key="2">
    <source>
        <dbReference type="ARBA" id="ARBA00022475"/>
    </source>
</evidence>
<dbReference type="GO" id="GO:0005886">
    <property type="term" value="C:plasma membrane"/>
    <property type="evidence" value="ECO:0007669"/>
    <property type="project" value="UniProtKB-SubCell"/>
</dbReference>
<evidence type="ECO:0000256" key="7">
    <source>
        <dbReference type="ARBA" id="ARBA00023136"/>
    </source>
</evidence>
<keyword evidence="3" id="KW-0716">Sensory transduction</keyword>
<dbReference type="GO" id="GO:0004984">
    <property type="term" value="F:olfactory receptor activity"/>
    <property type="evidence" value="ECO:0007669"/>
    <property type="project" value="InterPro"/>
</dbReference>
<dbReference type="GO" id="GO:0007165">
    <property type="term" value="P:signal transduction"/>
    <property type="evidence" value="ECO:0007669"/>
    <property type="project" value="UniProtKB-KW"/>
</dbReference>
<protein>
    <submittedName>
        <fullName evidence="11">Odorant receptor 2a-like</fullName>
    </submittedName>
</protein>
<dbReference type="Proteomes" id="UP000694872">
    <property type="component" value="Unplaced"/>
</dbReference>
<feature type="transmembrane region" description="Helical" evidence="10">
    <location>
        <begin position="62"/>
        <end position="83"/>
    </location>
</feature>
<accession>A0AAJ7EHI5</accession>
<dbReference type="KEGG" id="pxu:106125057"/>
<keyword evidence="7 10" id="KW-0472">Membrane</keyword>
<evidence type="ECO:0000256" key="6">
    <source>
        <dbReference type="ARBA" id="ARBA00022989"/>
    </source>
</evidence>
<dbReference type="RefSeq" id="XP_013177596.1">
    <property type="nucleotide sequence ID" value="XM_013322142.1"/>
</dbReference>
<proteinExistence type="predicted"/>
<dbReference type="AlphaFoldDB" id="A0AAJ7EHI5"/>
<name>A0AAJ7EHI5_PAPXU</name>
<evidence type="ECO:0000256" key="10">
    <source>
        <dbReference type="SAM" id="Phobius"/>
    </source>
</evidence>
<dbReference type="PANTHER" id="PTHR21137:SF35">
    <property type="entry name" value="ODORANT RECEPTOR 19A-RELATED"/>
    <property type="match status" value="1"/>
</dbReference>
<evidence type="ECO:0000256" key="4">
    <source>
        <dbReference type="ARBA" id="ARBA00022692"/>
    </source>
</evidence>
<comment type="subcellular location">
    <subcellularLocation>
        <location evidence="1">Cell membrane</location>
        <topology evidence="1">Multi-pass membrane protein</topology>
    </subcellularLocation>
</comment>
<keyword evidence="8" id="KW-0675">Receptor</keyword>
<evidence type="ECO:0000256" key="5">
    <source>
        <dbReference type="ARBA" id="ARBA00022725"/>
    </source>
</evidence>